<reference evidence="2" key="1">
    <citation type="submission" date="2017-11" db="EMBL/GenBank/DDBJ databases">
        <authorList>
            <person name="Kuznetsova I."/>
            <person name="Sazanova A."/>
            <person name="Chirak E."/>
            <person name="Safronova V."/>
            <person name="Willems A."/>
        </authorList>
    </citation>
    <scope>NUCLEOTIDE SEQUENCE [LARGE SCALE GENOMIC DNA]</scope>
    <source>
        <strain evidence="2">CCBAU 03422</strain>
    </source>
</reference>
<gene>
    <name evidence="1" type="ORF">CU103_22510</name>
</gene>
<evidence type="ECO:0000313" key="1">
    <source>
        <dbReference type="EMBL" id="PSH61585.1"/>
    </source>
</evidence>
<accession>A0A2P7B544</accession>
<evidence type="ECO:0000313" key="2">
    <source>
        <dbReference type="Proteomes" id="UP000241764"/>
    </source>
</evidence>
<keyword evidence="2" id="KW-1185">Reference proteome</keyword>
<dbReference type="AlphaFoldDB" id="A0A2P7B544"/>
<dbReference type="EMBL" id="PGGM01000012">
    <property type="protein sequence ID" value="PSH61585.1"/>
    <property type="molecule type" value="Genomic_DNA"/>
</dbReference>
<dbReference type="Proteomes" id="UP000241764">
    <property type="component" value="Unassembled WGS sequence"/>
</dbReference>
<sequence length="73" mass="8309">MNAKLYPEFECGVCCRVIVVSPRLLTDHSIIRCPNCQNVFGEWGNLQRRYLADKDDDGVLRLDKVPLADSQVN</sequence>
<organism evidence="1 2">
    <name type="scientific">Phyllobacterium sophorae</name>
    <dbReference type="NCBI Taxonomy" id="1520277"/>
    <lineage>
        <taxon>Bacteria</taxon>
        <taxon>Pseudomonadati</taxon>
        <taxon>Pseudomonadota</taxon>
        <taxon>Alphaproteobacteria</taxon>
        <taxon>Hyphomicrobiales</taxon>
        <taxon>Phyllobacteriaceae</taxon>
        <taxon>Phyllobacterium</taxon>
    </lineage>
</organism>
<dbReference type="RefSeq" id="WP_106666261.1">
    <property type="nucleotide sequence ID" value="NZ_PGGM01000012.1"/>
</dbReference>
<comment type="caution">
    <text evidence="1">The sequence shown here is derived from an EMBL/GenBank/DDBJ whole genome shotgun (WGS) entry which is preliminary data.</text>
</comment>
<name>A0A2P7B544_9HYPH</name>
<protein>
    <submittedName>
        <fullName evidence="1">Uncharacterized protein</fullName>
    </submittedName>
</protein>
<proteinExistence type="predicted"/>